<dbReference type="InParanoid" id="T0PT93"/>
<dbReference type="EMBL" id="JH767191">
    <property type="protein sequence ID" value="EQC28739.1"/>
    <property type="molecule type" value="Genomic_DNA"/>
</dbReference>
<reference evidence="1 2" key="1">
    <citation type="submission" date="2012-04" db="EMBL/GenBank/DDBJ databases">
        <title>The Genome Sequence of Saprolegnia declina VS20.</title>
        <authorList>
            <consortium name="The Broad Institute Genome Sequencing Platform"/>
            <person name="Russ C."/>
            <person name="Nusbaum C."/>
            <person name="Tyler B."/>
            <person name="van West P."/>
            <person name="Dieguez-Uribeondo J."/>
            <person name="de Bruijn I."/>
            <person name="Tripathy S."/>
            <person name="Jiang R."/>
            <person name="Young S.K."/>
            <person name="Zeng Q."/>
            <person name="Gargeya S."/>
            <person name="Fitzgerald M."/>
            <person name="Haas B."/>
            <person name="Abouelleil A."/>
            <person name="Alvarado L."/>
            <person name="Arachchi H.M."/>
            <person name="Berlin A."/>
            <person name="Chapman S.B."/>
            <person name="Goldberg J."/>
            <person name="Griggs A."/>
            <person name="Gujja S."/>
            <person name="Hansen M."/>
            <person name="Howarth C."/>
            <person name="Imamovic A."/>
            <person name="Larimer J."/>
            <person name="McCowen C."/>
            <person name="Montmayeur A."/>
            <person name="Murphy C."/>
            <person name="Neiman D."/>
            <person name="Pearson M."/>
            <person name="Priest M."/>
            <person name="Roberts A."/>
            <person name="Saif S."/>
            <person name="Shea T."/>
            <person name="Sisk P."/>
            <person name="Sykes S."/>
            <person name="Wortman J."/>
            <person name="Nusbaum C."/>
            <person name="Birren B."/>
        </authorList>
    </citation>
    <scope>NUCLEOTIDE SEQUENCE [LARGE SCALE GENOMIC DNA]</scope>
    <source>
        <strain evidence="1 2">VS20</strain>
    </source>
</reference>
<dbReference type="Proteomes" id="UP000030762">
    <property type="component" value="Unassembled WGS sequence"/>
</dbReference>
<dbReference type="VEuPathDB" id="FungiDB:SDRG_13423"/>
<proteinExistence type="predicted"/>
<evidence type="ECO:0000313" key="1">
    <source>
        <dbReference type="EMBL" id="EQC28739.1"/>
    </source>
</evidence>
<protein>
    <submittedName>
        <fullName evidence="1">Uncharacterized protein</fullName>
    </submittedName>
</protein>
<gene>
    <name evidence="1" type="ORF">SDRG_13423</name>
</gene>
<evidence type="ECO:0000313" key="2">
    <source>
        <dbReference type="Proteomes" id="UP000030762"/>
    </source>
</evidence>
<accession>T0PT93</accession>
<feature type="non-terminal residue" evidence="1">
    <location>
        <position position="147"/>
    </location>
</feature>
<keyword evidence="2" id="KW-1185">Reference proteome</keyword>
<sequence length="147" mass="15584">IIFPLALFATSPMVHLSRALALAAIVGIVVADNSKIHPKLLQKLEAETIDGITIAIEFKGTAEEVLVSPKLESASIESRAELAEAVKSVLEDHATSVQASALKLLASSKLESAVEHSSFWINNVVYAKGVSLDVIQALAKLPEVAFV</sequence>
<name>T0PT93_SAPDV</name>
<dbReference type="GeneID" id="19954150"/>
<feature type="non-terminal residue" evidence="1">
    <location>
        <position position="1"/>
    </location>
</feature>
<dbReference type="RefSeq" id="XP_008617734.1">
    <property type="nucleotide sequence ID" value="XM_008619512.1"/>
</dbReference>
<dbReference type="AlphaFoldDB" id="T0PT93"/>
<organism evidence="1 2">
    <name type="scientific">Saprolegnia diclina (strain VS20)</name>
    <dbReference type="NCBI Taxonomy" id="1156394"/>
    <lineage>
        <taxon>Eukaryota</taxon>
        <taxon>Sar</taxon>
        <taxon>Stramenopiles</taxon>
        <taxon>Oomycota</taxon>
        <taxon>Saprolegniomycetes</taxon>
        <taxon>Saprolegniales</taxon>
        <taxon>Saprolegniaceae</taxon>
        <taxon>Saprolegnia</taxon>
    </lineage>
</organism>